<accession>A0A7Y0XFK8</accession>
<gene>
    <name evidence="1" type="ORF">HKB16_27140</name>
</gene>
<comment type="caution">
    <text evidence="1">The sequence shown here is derived from an EMBL/GenBank/DDBJ whole genome shotgun (WGS) entry which is preliminary data.</text>
</comment>
<name>A0A7Y0XFK8_VIBPH</name>
<dbReference type="AlphaFoldDB" id="A0A7Y0XFK8"/>
<dbReference type="EMBL" id="JABCLB010002415">
    <property type="protein sequence ID" value="NMU86529.1"/>
    <property type="molecule type" value="Genomic_DNA"/>
</dbReference>
<reference evidence="1 2" key="1">
    <citation type="submission" date="2020-04" db="EMBL/GenBank/DDBJ databases">
        <title>Whole-genome sequencing of Vibrio spp. from China reveals different genetic environments of blaCTX-M-14 among diverse lineages.</title>
        <authorList>
            <person name="Zheng Z."/>
            <person name="Ye L."/>
            <person name="Chen S."/>
        </authorList>
    </citation>
    <scope>NUCLEOTIDE SEQUENCE [LARGE SCALE GENOMIC DNA]</scope>
    <source>
        <strain evidence="1 2">Vb0551</strain>
    </source>
</reference>
<evidence type="ECO:0000313" key="2">
    <source>
        <dbReference type="Proteomes" id="UP000518904"/>
    </source>
</evidence>
<feature type="non-terminal residue" evidence="1">
    <location>
        <position position="1"/>
    </location>
</feature>
<sequence>GAEGFAPDKLDELDSHAWYQNTSKALDYISLVGVGASGTATIKAISNLQKSSGKSLSEVLKGLNRHERARLTKEISKQNIPNLSSKAYKQLVRSGSVKRRFSSQDISDAIQLQLKDAIGATI</sequence>
<dbReference type="Proteomes" id="UP000518904">
    <property type="component" value="Unassembled WGS sequence"/>
</dbReference>
<proteinExistence type="predicted"/>
<organism evidence="1 2">
    <name type="scientific">Vibrio parahaemolyticus</name>
    <dbReference type="NCBI Taxonomy" id="670"/>
    <lineage>
        <taxon>Bacteria</taxon>
        <taxon>Pseudomonadati</taxon>
        <taxon>Pseudomonadota</taxon>
        <taxon>Gammaproteobacteria</taxon>
        <taxon>Vibrionales</taxon>
        <taxon>Vibrionaceae</taxon>
        <taxon>Vibrio</taxon>
    </lineage>
</organism>
<protein>
    <submittedName>
        <fullName evidence="1">Uncharacterized protein</fullName>
    </submittedName>
</protein>
<evidence type="ECO:0000313" key="1">
    <source>
        <dbReference type="EMBL" id="NMU86529.1"/>
    </source>
</evidence>
<feature type="non-terminal residue" evidence="1">
    <location>
        <position position="122"/>
    </location>
</feature>